<evidence type="ECO:0000256" key="1">
    <source>
        <dbReference type="PROSITE-ProRule" id="PRU00169"/>
    </source>
</evidence>
<dbReference type="Gene3D" id="3.40.50.2300">
    <property type="match status" value="1"/>
</dbReference>
<keyword evidence="4" id="KW-1185">Reference proteome</keyword>
<feature type="modified residue" description="4-aspartylphosphate" evidence="1">
    <location>
        <position position="67"/>
    </location>
</feature>
<dbReference type="InterPro" id="IPR052893">
    <property type="entry name" value="TCS_response_regulator"/>
</dbReference>
<reference evidence="4" key="1">
    <citation type="journal article" date="2019" name="Int. J. Syst. Evol. Microbiol.">
        <title>The Global Catalogue of Microorganisms (GCM) 10K type strain sequencing project: providing services to taxonomists for standard genome sequencing and annotation.</title>
        <authorList>
            <consortium name="The Broad Institute Genomics Platform"/>
            <consortium name="The Broad Institute Genome Sequencing Center for Infectious Disease"/>
            <person name="Wu L."/>
            <person name="Ma J."/>
        </authorList>
    </citation>
    <scope>NUCLEOTIDE SEQUENCE [LARGE SCALE GENOMIC DNA]</scope>
    <source>
        <strain evidence="4">KCTC 42805</strain>
    </source>
</reference>
<keyword evidence="1" id="KW-0597">Phosphoprotein</keyword>
<dbReference type="Pfam" id="PF00072">
    <property type="entry name" value="Response_reg"/>
    <property type="match status" value="1"/>
</dbReference>
<evidence type="ECO:0000313" key="3">
    <source>
        <dbReference type="EMBL" id="MFD2569345.1"/>
    </source>
</evidence>
<dbReference type="PANTHER" id="PTHR44520:SF2">
    <property type="entry name" value="RESPONSE REGULATOR RCP1"/>
    <property type="match status" value="1"/>
</dbReference>
<dbReference type="RefSeq" id="WP_381518237.1">
    <property type="nucleotide sequence ID" value="NZ_JBHULN010000001.1"/>
</dbReference>
<comment type="caution">
    <text evidence="3">The sequence shown here is derived from an EMBL/GenBank/DDBJ whole genome shotgun (WGS) entry which is preliminary data.</text>
</comment>
<name>A0ABW5LX37_9BACT</name>
<dbReference type="Proteomes" id="UP001597469">
    <property type="component" value="Unassembled WGS sequence"/>
</dbReference>
<dbReference type="InterPro" id="IPR001789">
    <property type="entry name" value="Sig_transdc_resp-reg_receiver"/>
</dbReference>
<proteinExistence type="predicted"/>
<feature type="domain" description="Response regulatory" evidence="2">
    <location>
        <begin position="14"/>
        <end position="134"/>
    </location>
</feature>
<dbReference type="SUPFAM" id="SSF52172">
    <property type="entry name" value="CheY-like"/>
    <property type="match status" value="1"/>
</dbReference>
<gene>
    <name evidence="3" type="ORF">ACFSUS_01790</name>
</gene>
<dbReference type="PANTHER" id="PTHR44520">
    <property type="entry name" value="RESPONSE REGULATOR RCP1-RELATED"/>
    <property type="match status" value="1"/>
</dbReference>
<protein>
    <submittedName>
        <fullName evidence="3">Response regulator</fullName>
    </submittedName>
</protein>
<dbReference type="PROSITE" id="PS50110">
    <property type="entry name" value="RESPONSE_REGULATORY"/>
    <property type="match status" value="1"/>
</dbReference>
<dbReference type="EMBL" id="JBHULN010000001">
    <property type="protein sequence ID" value="MFD2569345.1"/>
    <property type="molecule type" value="Genomic_DNA"/>
</dbReference>
<sequence length="147" mass="17071">MALTFTPESIPERLVYLVDDDEEDAFLFELTVQEVMPFCRLRIFSNGLIMLEVLADPKDRPHLIFLDMHMPYPDGLEILMNLKINRQWADIPVIMLTGIEDQEQISLAYQLGAQSVINKPSTQSQLVDIVMSVREYWFKTVRLPNQN</sequence>
<dbReference type="SMART" id="SM00448">
    <property type="entry name" value="REC"/>
    <property type="match status" value="1"/>
</dbReference>
<evidence type="ECO:0000313" key="4">
    <source>
        <dbReference type="Proteomes" id="UP001597469"/>
    </source>
</evidence>
<organism evidence="3 4">
    <name type="scientific">Spirosoma soli</name>
    <dbReference type="NCBI Taxonomy" id="1770529"/>
    <lineage>
        <taxon>Bacteria</taxon>
        <taxon>Pseudomonadati</taxon>
        <taxon>Bacteroidota</taxon>
        <taxon>Cytophagia</taxon>
        <taxon>Cytophagales</taxon>
        <taxon>Cytophagaceae</taxon>
        <taxon>Spirosoma</taxon>
    </lineage>
</organism>
<evidence type="ECO:0000259" key="2">
    <source>
        <dbReference type="PROSITE" id="PS50110"/>
    </source>
</evidence>
<dbReference type="InterPro" id="IPR011006">
    <property type="entry name" value="CheY-like_superfamily"/>
</dbReference>
<accession>A0ABW5LX37</accession>